<reference evidence="1 2" key="1">
    <citation type="submission" date="2020-04" db="EMBL/GenBank/DDBJ databases">
        <title>Molecular characterization of pseudomonads from Agaricus bisporus reveal novel blotch 2 pathogens in Western Europe.</title>
        <authorList>
            <person name="Taparia T."/>
            <person name="Krijger M."/>
            <person name="Haynes E."/>
            <person name="Elpinstone J.G."/>
            <person name="Noble R."/>
            <person name="Van Der Wolf J."/>
        </authorList>
    </citation>
    <scope>NUCLEOTIDE SEQUENCE [LARGE SCALE GENOMIC DNA]</scope>
    <source>
        <strain evidence="1 2">P7774</strain>
    </source>
</reference>
<comment type="caution">
    <text evidence="1">The sequence shown here is derived from an EMBL/GenBank/DDBJ whole genome shotgun (WGS) entry which is preliminary data.</text>
</comment>
<dbReference type="NCBIfam" id="NF041667">
    <property type="entry name" value="GvpU"/>
    <property type="match status" value="1"/>
</dbReference>
<name>A0ABX2QXE3_9PSED</name>
<dbReference type="EMBL" id="JACARY010000040">
    <property type="protein sequence ID" value="NWD96490.1"/>
    <property type="molecule type" value="Genomic_DNA"/>
</dbReference>
<evidence type="ECO:0000313" key="2">
    <source>
        <dbReference type="Proteomes" id="UP000572863"/>
    </source>
</evidence>
<sequence>MSEKSETPKTKRETLKEALSDSLFVRQEWQGRNIDPLLQRVVNQTNNFPSNEHLLTLTIGGNLVSGVLISGNAYMTLWAEAFSSEFTNVDGVADSIREDLLSWMTGPEDPENSLSAQFIHLKEAEIYSSNGRPILSGGSLWRGKLTSVDGFNLGRIVFNG</sequence>
<dbReference type="Proteomes" id="UP000572863">
    <property type="component" value="Unassembled WGS sequence"/>
</dbReference>
<keyword evidence="2" id="KW-1185">Reference proteome</keyword>
<accession>A0ABX2QXE3</accession>
<organism evidence="1 2">
    <name type="scientific">Pseudomonas reactans</name>
    <dbReference type="NCBI Taxonomy" id="117680"/>
    <lineage>
        <taxon>Bacteria</taxon>
        <taxon>Pseudomonadati</taxon>
        <taxon>Pseudomonadota</taxon>
        <taxon>Gammaproteobacteria</taxon>
        <taxon>Pseudomonadales</taxon>
        <taxon>Pseudomonadaceae</taxon>
        <taxon>Pseudomonas</taxon>
    </lineage>
</organism>
<dbReference type="InterPro" id="IPR049644">
    <property type="entry name" value="GvpU-like"/>
</dbReference>
<evidence type="ECO:0000313" key="1">
    <source>
        <dbReference type="EMBL" id="NWD96490.1"/>
    </source>
</evidence>
<protein>
    <submittedName>
        <fullName evidence="1">Gas vesicle protein</fullName>
    </submittedName>
</protein>
<proteinExistence type="predicted"/>
<gene>
    <name evidence="1" type="ORF">HX871_18880</name>
</gene>
<dbReference type="RefSeq" id="WP_177052114.1">
    <property type="nucleotide sequence ID" value="NZ_JACAQM010000007.1"/>
</dbReference>